<keyword evidence="2" id="KW-1185">Reference proteome</keyword>
<accession>A0AAD9QVW7</accession>
<gene>
    <name evidence="1" type="ORF">P5673_007383</name>
</gene>
<dbReference type="AlphaFoldDB" id="A0AAD9QVW7"/>
<proteinExistence type="predicted"/>
<evidence type="ECO:0000313" key="1">
    <source>
        <dbReference type="EMBL" id="KAK2568361.1"/>
    </source>
</evidence>
<dbReference type="Proteomes" id="UP001249851">
    <property type="component" value="Unassembled WGS sequence"/>
</dbReference>
<dbReference type="EMBL" id="JARQWQ010000012">
    <property type="protein sequence ID" value="KAK2568361.1"/>
    <property type="molecule type" value="Genomic_DNA"/>
</dbReference>
<organism evidence="1 2">
    <name type="scientific">Acropora cervicornis</name>
    <name type="common">Staghorn coral</name>
    <dbReference type="NCBI Taxonomy" id="6130"/>
    <lineage>
        <taxon>Eukaryota</taxon>
        <taxon>Metazoa</taxon>
        <taxon>Cnidaria</taxon>
        <taxon>Anthozoa</taxon>
        <taxon>Hexacorallia</taxon>
        <taxon>Scleractinia</taxon>
        <taxon>Astrocoeniina</taxon>
        <taxon>Acroporidae</taxon>
        <taxon>Acropora</taxon>
    </lineage>
</organism>
<sequence>MVTESSNSSKKKVVFMLIVGLYYSVGPRMTSRQLPGSQADMTAVWGNSSGPALSLSSALTSGTFPNKLSSSRSMSSCMTYRIL</sequence>
<reference evidence="1" key="1">
    <citation type="journal article" date="2023" name="G3 (Bethesda)">
        <title>Whole genome assembly and annotation of the endangered Caribbean coral Acropora cervicornis.</title>
        <authorList>
            <person name="Selwyn J.D."/>
            <person name="Vollmer S.V."/>
        </authorList>
    </citation>
    <scope>NUCLEOTIDE SEQUENCE</scope>
    <source>
        <strain evidence="1">K2</strain>
    </source>
</reference>
<evidence type="ECO:0000313" key="2">
    <source>
        <dbReference type="Proteomes" id="UP001249851"/>
    </source>
</evidence>
<protein>
    <submittedName>
        <fullName evidence="1">Uncharacterized protein</fullName>
    </submittedName>
</protein>
<reference evidence="1" key="2">
    <citation type="journal article" date="2023" name="Science">
        <title>Genomic signatures of disease resistance in endangered staghorn corals.</title>
        <authorList>
            <person name="Vollmer S.V."/>
            <person name="Selwyn J.D."/>
            <person name="Despard B.A."/>
            <person name="Roesel C.L."/>
        </authorList>
    </citation>
    <scope>NUCLEOTIDE SEQUENCE</scope>
    <source>
        <strain evidence="1">K2</strain>
    </source>
</reference>
<name>A0AAD9QVW7_ACRCE</name>
<comment type="caution">
    <text evidence="1">The sequence shown here is derived from an EMBL/GenBank/DDBJ whole genome shotgun (WGS) entry which is preliminary data.</text>
</comment>